<comment type="subunit">
    <text evidence="5">Homodimer.</text>
</comment>
<dbReference type="OrthoDB" id="9796039at2"/>
<sequence length="178" mass="20489">MQEHAEHSRYPIGTYERREVVAPAEREAWIEDIAALPERLREAVRGLTPERLDTPYRPGGWTVRQVVHHVADSHMNSFVRLKLALTEDAPTIKPYREDLWAELDDARAMDVEPSLQLLTALHARWTTLLRGFGEDAWARTFLHPESGATDLANHAGLYAWHGNHHVAHITNLRRARNW</sequence>
<dbReference type="Pfam" id="PF12867">
    <property type="entry name" value="DinB_2"/>
    <property type="match status" value="1"/>
</dbReference>
<dbReference type="GO" id="GO:0008270">
    <property type="term" value="F:zinc ion binding"/>
    <property type="evidence" value="ECO:0007669"/>
    <property type="project" value="UniProtKB-UniRule"/>
</dbReference>
<protein>
    <recommendedName>
        <fullName evidence="5">Putative metal-dependent hydrolase FE782_29420</fullName>
        <ecNumber evidence="5">3.-.-.-</ecNumber>
    </recommendedName>
</protein>
<dbReference type="SUPFAM" id="SSF109854">
    <property type="entry name" value="DinB/YfiT-like putative metalloenzymes"/>
    <property type="match status" value="1"/>
</dbReference>
<evidence type="ECO:0000256" key="4">
    <source>
        <dbReference type="ARBA" id="ARBA00022833"/>
    </source>
</evidence>
<feature type="binding site" evidence="5">
    <location>
        <position position="165"/>
    </location>
    <ligand>
        <name>Zn(2+)</name>
        <dbReference type="ChEBI" id="CHEBI:29105"/>
    </ligand>
</feature>
<evidence type="ECO:0000256" key="3">
    <source>
        <dbReference type="ARBA" id="ARBA00022801"/>
    </source>
</evidence>
<organism evidence="7 8">
    <name type="scientific">Paenibacillus antri</name>
    <dbReference type="NCBI Taxonomy" id="2582848"/>
    <lineage>
        <taxon>Bacteria</taxon>
        <taxon>Bacillati</taxon>
        <taxon>Bacillota</taxon>
        <taxon>Bacilli</taxon>
        <taxon>Bacillales</taxon>
        <taxon>Paenibacillaceae</taxon>
        <taxon>Paenibacillus</taxon>
    </lineage>
</organism>
<dbReference type="NCBIfam" id="NF009807">
    <property type="entry name" value="PRK13291.1"/>
    <property type="match status" value="1"/>
</dbReference>
<feature type="binding site" evidence="5">
    <location>
        <position position="69"/>
    </location>
    <ligand>
        <name>Zn(2+)</name>
        <dbReference type="ChEBI" id="CHEBI:29105"/>
    </ligand>
</feature>
<evidence type="ECO:0000256" key="1">
    <source>
        <dbReference type="ARBA" id="ARBA00022490"/>
    </source>
</evidence>
<dbReference type="Proteomes" id="UP000309676">
    <property type="component" value="Unassembled WGS sequence"/>
</dbReference>
<comment type="function">
    <text evidence="5">Possible metal-dependent hydrolase.</text>
</comment>
<accession>A0A5R9G2Y7</accession>
<evidence type="ECO:0000313" key="8">
    <source>
        <dbReference type="Proteomes" id="UP000309676"/>
    </source>
</evidence>
<dbReference type="InterPro" id="IPR024775">
    <property type="entry name" value="DinB-like"/>
</dbReference>
<proteinExistence type="inferred from homology"/>
<evidence type="ECO:0000256" key="5">
    <source>
        <dbReference type="HAMAP-Rule" id="MF_01256"/>
    </source>
</evidence>
<dbReference type="GO" id="GO:0016787">
    <property type="term" value="F:hydrolase activity"/>
    <property type="evidence" value="ECO:0007669"/>
    <property type="project" value="UniProtKB-UniRule"/>
</dbReference>
<dbReference type="EMBL" id="VCIW01000031">
    <property type="protein sequence ID" value="TLS48656.1"/>
    <property type="molecule type" value="Genomic_DNA"/>
</dbReference>
<evidence type="ECO:0000256" key="2">
    <source>
        <dbReference type="ARBA" id="ARBA00022723"/>
    </source>
</evidence>
<feature type="domain" description="DinB-like" evidence="6">
    <location>
        <begin position="36"/>
        <end position="169"/>
    </location>
</feature>
<comment type="similarity">
    <text evidence="5">Belongs to the metal hydrolase YfiT family.</text>
</comment>
<feature type="binding site" evidence="5">
    <location>
        <position position="161"/>
    </location>
    <ligand>
        <name>Zn(2+)</name>
        <dbReference type="ChEBI" id="CHEBI:29105"/>
    </ligand>
</feature>
<reference evidence="7 8" key="1">
    <citation type="submission" date="2019-05" db="EMBL/GenBank/DDBJ databases">
        <authorList>
            <person name="Narsing Rao M.P."/>
            <person name="Li W.J."/>
        </authorList>
    </citation>
    <scope>NUCLEOTIDE SEQUENCE [LARGE SCALE GENOMIC DNA]</scope>
    <source>
        <strain evidence="7 8">SYSU_K30003</strain>
    </source>
</reference>
<evidence type="ECO:0000313" key="7">
    <source>
        <dbReference type="EMBL" id="TLS48656.1"/>
    </source>
</evidence>
<dbReference type="RefSeq" id="WP_138197926.1">
    <property type="nucleotide sequence ID" value="NZ_VCIW01000031.1"/>
</dbReference>
<keyword evidence="3 5" id="KW-0378">Hydrolase</keyword>
<comment type="caution">
    <text evidence="7">The sequence shown here is derived from an EMBL/GenBank/DDBJ whole genome shotgun (WGS) entry which is preliminary data.</text>
</comment>
<dbReference type="InterPro" id="IPR023774">
    <property type="entry name" value="Put_metal_dep_hydrolase_YfiT"/>
</dbReference>
<dbReference type="GO" id="GO:0005737">
    <property type="term" value="C:cytoplasm"/>
    <property type="evidence" value="ECO:0007669"/>
    <property type="project" value="UniProtKB-SubCell"/>
</dbReference>
<dbReference type="EC" id="3.-.-.-" evidence="5"/>
<evidence type="ECO:0000259" key="6">
    <source>
        <dbReference type="Pfam" id="PF12867"/>
    </source>
</evidence>
<dbReference type="InterPro" id="IPR034660">
    <property type="entry name" value="DinB/YfiT-like"/>
</dbReference>
<comment type="cofactor">
    <cofactor evidence="5">
        <name>Zn(2+)</name>
        <dbReference type="ChEBI" id="CHEBI:29105"/>
    </cofactor>
    <text evidence="5">Binds 1 zinc ion per subunit.</text>
</comment>
<dbReference type="HAMAP" id="MF_01256">
    <property type="entry name" value="YfiT_hydrol"/>
    <property type="match status" value="1"/>
</dbReference>
<name>A0A5R9G2Y7_9BACL</name>
<keyword evidence="2 5" id="KW-0479">Metal-binding</keyword>
<dbReference type="AlphaFoldDB" id="A0A5R9G2Y7"/>
<dbReference type="Gene3D" id="1.20.120.450">
    <property type="entry name" value="dinb family like domain"/>
    <property type="match status" value="1"/>
</dbReference>
<keyword evidence="4 5" id="KW-0862">Zinc</keyword>
<keyword evidence="8" id="KW-1185">Reference proteome</keyword>
<gene>
    <name evidence="7" type="ORF">FE782_29420</name>
</gene>
<keyword evidence="1 5" id="KW-0963">Cytoplasm</keyword>
<comment type="subcellular location">
    <subcellularLocation>
        <location evidence="5">Cytoplasm</location>
    </subcellularLocation>
</comment>